<gene>
    <name evidence="1" type="ORF">A0H81_02246</name>
</gene>
<comment type="caution">
    <text evidence="1">The sequence shown here is derived from an EMBL/GenBank/DDBJ whole genome shotgun (WGS) entry which is preliminary data.</text>
</comment>
<keyword evidence="2" id="KW-1185">Reference proteome</keyword>
<reference evidence="1 2" key="1">
    <citation type="submission" date="2016-03" db="EMBL/GenBank/DDBJ databases">
        <title>Whole genome sequencing of Grifola frondosa 9006-11.</title>
        <authorList>
            <person name="Min B."/>
            <person name="Park H."/>
            <person name="Kim J.-G."/>
            <person name="Cho H."/>
            <person name="Oh Y.-L."/>
            <person name="Kong W.-S."/>
            <person name="Choi I.-G."/>
        </authorList>
    </citation>
    <scope>NUCLEOTIDE SEQUENCE [LARGE SCALE GENOMIC DNA]</scope>
    <source>
        <strain evidence="1 2">9006-11</strain>
    </source>
</reference>
<dbReference type="EMBL" id="LUGG01000002">
    <property type="protein sequence ID" value="OBZ78365.1"/>
    <property type="molecule type" value="Genomic_DNA"/>
</dbReference>
<dbReference type="Proteomes" id="UP000092993">
    <property type="component" value="Unassembled WGS sequence"/>
</dbReference>
<evidence type="ECO:0000313" key="2">
    <source>
        <dbReference type="Proteomes" id="UP000092993"/>
    </source>
</evidence>
<sequence>MHLYINSVILLNHPFRLRSYCGILRIPACKLPVEDAHFVDDDVLRVMEAACAEPQLMLSLAERNPRPTDGCVKELGMCLVRPRQMESWYSPNGTRWQLPRLTGEASGQLHVEYKSVLCRVYRSDPSNQDFSTKNTFKAYRRIAAKRASETTCEPESKVLGGGRCL</sequence>
<proteinExistence type="predicted"/>
<name>A0A1C7MN95_GRIFR</name>
<evidence type="ECO:0000313" key="1">
    <source>
        <dbReference type="EMBL" id="OBZ78365.1"/>
    </source>
</evidence>
<accession>A0A1C7MN95</accession>
<protein>
    <submittedName>
        <fullName evidence="1">Uncharacterized protein</fullName>
    </submittedName>
</protein>
<organism evidence="1 2">
    <name type="scientific">Grifola frondosa</name>
    <name type="common">Maitake</name>
    <name type="synonym">Polyporus frondosus</name>
    <dbReference type="NCBI Taxonomy" id="5627"/>
    <lineage>
        <taxon>Eukaryota</taxon>
        <taxon>Fungi</taxon>
        <taxon>Dikarya</taxon>
        <taxon>Basidiomycota</taxon>
        <taxon>Agaricomycotina</taxon>
        <taxon>Agaricomycetes</taxon>
        <taxon>Polyporales</taxon>
        <taxon>Grifolaceae</taxon>
        <taxon>Grifola</taxon>
    </lineage>
</organism>
<dbReference type="AlphaFoldDB" id="A0A1C7MN95"/>